<dbReference type="InterPro" id="IPR027038">
    <property type="entry name" value="RanGap"/>
</dbReference>
<proteinExistence type="predicted"/>
<dbReference type="Gene3D" id="3.80.10.10">
    <property type="entry name" value="Ribonuclease Inhibitor"/>
    <property type="match status" value="1"/>
</dbReference>
<name>A0A0F4G620_9PEZI</name>
<dbReference type="Proteomes" id="UP000033647">
    <property type="component" value="Unassembled WGS sequence"/>
</dbReference>
<dbReference type="GO" id="GO:0005096">
    <property type="term" value="F:GTPase activator activity"/>
    <property type="evidence" value="ECO:0007669"/>
    <property type="project" value="InterPro"/>
</dbReference>
<dbReference type="SUPFAM" id="SSF52047">
    <property type="entry name" value="RNI-like"/>
    <property type="match status" value="1"/>
</dbReference>
<dbReference type="STRING" id="1047168.A0A0F4G620"/>
<accession>A0A0F4G620</accession>
<dbReference type="PANTHER" id="PTHR24113">
    <property type="entry name" value="RAN GTPASE-ACTIVATING PROTEIN 1"/>
    <property type="match status" value="1"/>
</dbReference>
<comment type="caution">
    <text evidence="1">The sequence shown here is derived from an EMBL/GenBank/DDBJ whole genome shotgun (WGS) entry which is preliminary data.</text>
</comment>
<reference evidence="1 2" key="1">
    <citation type="submission" date="2015-03" db="EMBL/GenBank/DDBJ databases">
        <title>RNA-seq based gene annotation and comparative genomics of four Zymoseptoria species reveal species-specific pathogenicity related genes and transposable element activity.</title>
        <authorList>
            <person name="Grandaubert J."/>
            <person name="Bhattacharyya A."/>
            <person name="Stukenbrock E.H."/>
        </authorList>
    </citation>
    <scope>NUCLEOTIDE SEQUENCE [LARGE SCALE GENOMIC DNA]</scope>
    <source>
        <strain evidence="1 2">Zb18110</strain>
    </source>
</reference>
<sequence length="624" mass="68919">MSATRQAPAPGCASFSYLLMVKEHIPAERAMKVVQRTREILEANNISSSQTTFPADPPHLTLYAFYTTVQVPASVQQLVMANKAVLHFDSELYGTLFAGAGTITSIDESTMDPSAILLEHPAPPAQDNDATKHLKWVDRISKQGPWDESIDPPNLRGPPALPMPVEVSDAESLQDFFSHLRNNGTHQAVDNAVVDVEPHHDTELLEFEKGVIYADGRIDLCKKVTGPAHIGSLMASLRTNAFAKHFLLGNNIVGPTGAKEIAAFIHEFPHRFETWYLAGNCIDAASFTLLVDAMITSPIITNVWLKRNPLTSTAARDVARLILHSPKLRTLDLDQTNLSDAGVASLFNCLTANNRPIALRHIYLNANGIHRRACKAISTYLTTAHCRLDSLYLSNNPIGSAATLLAFGLTATRTLYRLVMQSCGLTSTSLSPLLTAITARRELMVIDFGQSYATEDLGARYNWFTDESTPALIDLVKRTRLLHFKIGLQPMSQTAVNELTTVVVEESKTLLAFHAQSLLKGKRTYAEVKAGQTSARLRPLLASTIEKNIIDQYARYCKRSDVARKLAEFETKWKRFLLSSEDVRFIDSVYRNRDAGLARRGLMVLKKKWDEGEGPPDGEKGPVG</sequence>
<evidence type="ECO:0008006" key="3">
    <source>
        <dbReference type="Google" id="ProtNLM"/>
    </source>
</evidence>
<evidence type="ECO:0000313" key="1">
    <source>
        <dbReference type="EMBL" id="KJX92816.1"/>
    </source>
</evidence>
<evidence type="ECO:0000313" key="2">
    <source>
        <dbReference type="Proteomes" id="UP000033647"/>
    </source>
</evidence>
<protein>
    <recommendedName>
        <fullName evidence="3">Leucine rich repeat protein</fullName>
    </recommendedName>
</protein>
<dbReference type="AlphaFoldDB" id="A0A0F4G620"/>
<organism evidence="1 2">
    <name type="scientific">Zymoseptoria brevis</name>
    <dbReference type="NCBI Taxonomy" id="1047168"/>
    <lineage>
        <taxon>Eukaryota</taxon>
        <taxon>Fungi</taxon>
        <taxon>Dikarya</taxon>
        <taxon>Ascomycota</taxon>
        <taxon>Pezizomycotina</taxon>
        <taxon>Dothideomycetes</taxon>
        <taxon>Dothideomycetidae</taxon>
        <taxon>Mycosphaerellales</taxon>
        <taxon>Mycosphaerellaceae</taxon>
        <taxon>Zymoseptoria</taxon>
    </lineage>
</organism>
<dbReference type="SMART" id="SM00368">
    <property type="entry name" value="LRR_RI"/>
    <property type="match status" value="2"/>
</dbReference>
<dbReference type="OrthoDB" id="333024at2759"/>
<keyword evidence="2" id="KW-1185">Reference proteome</keyword>
<dbReference type="EMBL" id="LAFY01005778">
    <property type="protein sequence ID" value="KJX92816.1"/>
    <property type="molecule type" value="Genomic_DNA"/>
</dbReference>
<dbReference type="InterPro" id="IPR032675">
    <property type="entry name" value="LRR_dom_sf"/>
</dbReference>
<gene>
    <name evidence="1" type="ORF">TI39_contig5823g00007</name>
</gene>